<dbReference type="Proteomes" id="UP000237347">
    <property type="component" value="Unassembled WGS sequence"/>
</dbReference>
<protein>
    <submittedName>
        <fullName evidence="1">Uncharacterized protein</fullName>
    </submittedName>
</protein>
<reference evidence="1 2" key="1">
    <citation type="journal article" date="2018" name="Sci. Data">
        <title>The draft genome sequence of cork oak.</title>
        <authorList>
            <person name="Ramos A.M."/>
            <person name="Usie A."/>
            <person name="Barbosa P."/>
            <person name="Barros P.M."/>
            <person name="Capote T."/>
            <person name="Chaves I."/>
            <person name="Simoes F."/>
            <person name="Abreu I."/>
            <person name="Carrasquinho I."/>
            <person name="Faro C."/>
            <person name="Guimaraes J.B."/>
            <person name="Mendonca D."/>
            <person name="Nobrega F."/>
            <person name="Rodrigues L."/>
            <person name="Saibo N.J.M."/>
            <person name="Varela M.C."/>
            <person name="Egas C."/>
            <person name="Matos J."/>
            <person name="Miguel C.M."/>
            <person name="Oliveira M.M."/>
            <person name="Ricardo C.P."/>
            <person name="Goncalves S."/>
        </authorList>
    </citation>
    <scope>NUCLEOTIDE SEQUENCE [LARGE SCALE GENOMIC DNA]</scope>
    <source>
        <strain evidence="2">cv. HL8</strain>
    </source>
</reference>
<organism evidence="1 2">
    <name type="scientific">Quercus suber</name>
    <name type="common">Cork oak</name>
    <dbReference type="NCBI Taxonomy" id="58331"/>
    <lineage>
        <taxon>Eukaryota</taxon>
        <taxon>Viridiplantae</taxon>
        <taxon>Streptophyta</taxon>
        <taxon>Embryophyta</taxon>
        <taxon>Tracheophyta</taxon>
        <taxon>Spermatophyta</taxon>
        <taxon>Magnoliopsida</taxon>
        <taxon>eudicotyledons</taxon>
        <taxon>Gunneridae</taxon>
        <taxon>Pentapetalae</taxon>
        <taxon>rosids</taxon>
        <taxon>fabids</taxon>
        <taxon>Fagales</taxon>
        <taxon>Fagaceae</taxon>
        <taxon>Quercus</taxon>
    </lineage>
</organism>
<proteinExistence type="predicted"/>
<dbReference type="AlphaFoldDB" id="A0AAW0J2W5"/>
<name>A0AAW0J2W5_QUESU</name>
<dbReference type="EMBL" id="PKMF04000719">
    <property type="protein sequence ID" value="KAK7820960.1"/>
    <property type="molecule type" value="Genomic_DNA"/>
</dbReference>
<evidence type="ECO:0000313" key="1">
    <source>
        <dbReference type="EMBL" id="KAK7820960.1"/>
    </source>
</evidence>
<accession>A0AAW0J2W5</accession>
<gene>
    <name evidence="1" type="ORF">CFP56_038346</name>
</gene>
<dbReference type="PANTHER" id="PTHR36806">
    <property type="entry name" value="ADENINE PHOSPHORIBOSYLTRANSFERASE"/>
    <property type="match status" value="1"/>
</dbReference>
<sequence length="103" mass="11094">MYGVVSDVNELLKSVGELTRANSDAERSTWAGRNYQNVLGVSTSLFKKLLKVFAKSGTLREAVKVAETEVVQGGLLRDCLEVGSNDLKGLLQILKDLASPILG</sequence>
<comment type="caution">
    <text evidence="1">The sequence shown here is derived from an EMBL/GenBank/DDBJ whole genome shotgun (WGS) entry which is preliminary data.</text>
</comment>
<keyword evidence="2" id="KW-1185">Reference proteome</keyword>
<evidence type="ECO:0000313" key="2">
    <source>
        <dbReference type="Proteomes" id="UP000237347"/>
    </source>
</evidence>